<dbReference type="GO" id="GO:0003729">
    <property type="term" value="F:mRNA binding"/>
    <property type="evidence" value="ECO:0007669"/>
    <property type="project" value="TreeGrafter"/>
</dbReference>
<name>K8EZG7_9CHLO</name>
<evidence type="ECO:0000313" key="6">
    <source>
        <dbReference type="EMBL" id="CCO17880.1"/>
    </source>
</evidence>
<dbReference type="Gene3D" id="2.30.170.20">
    <property type="entry name" value="Ribosomal protein L24e"/>
    <property type="match status" value="1"/>
</dbReference>
<dbReference type="PANTHER" id="PTHR10792:SF1">
    <property type="entry name" value="RIBOSOMAL PROTEIN L24"/>
    <property type="match status" value="1"/>
</dbReference>
<sequence length="107" mass="12517">MRTYLRDSRTFLFLNAKIKSLFGQRKKPARIAWTTAYRKEHKKDQSTVVKQKKRKINKNASKRSYVSASLEVLTKKRQEKPDVRAAARAQALREIKERNAKKKGGKK</sequence>
<comment type="similarity">
    <text evidence="1">Belongs to the eukaryotic ribosomal protein eL24 family.</text>
</comment>
<feature type="domain" description="Large ribosomal subunit protein eL24-related N-terminal" evidence="5">
    <location>
        <begin position="6"/>
        <end position="46"/>
    </location>
</feature>
<dbReference type="STRING" id="41875.K8EZG7"/>
<evidence type="ECO:0000256" key="3">
    <source>
        <dbReference type="ARBA" id="ARBA00023274"/>
    </source>
</evidence>
<dbReference type="OrthoDB" id="497981at2759"/>
<dbReference type="RefSeq" id="XP_007511759.1">
    <property type="nucleotide sequence ID" value="XM_007511697.1"/>
</dbReference>
<dbReference type="InterPro" id="IPR038630">
    <property type="entry name" value="L24e/L24_sf"/>
</dbReference>
<dbReference type="InterPro" id="IPR000988">
    <property type="entry name" value="Ribosomal_eL24-rel_N"/>
</dbReference>
<reference evidence="6 7" key="1">
    <citation type="submission" date="2011-10" db="EMBL/GenBank/DDBJ databases">
        <authorList>
            <person name="Genoscope - CEA"/>
        </authorList>
    </citation>
    <scope>NUCLEOTIDE SEQUENCE [LARGE SCALE GENOMIC DNA]</scope>
    <source>
        <strain evidence="6 7">RCC 1105</strain>
    </source>
</reference>
<evidence type="ECO:0000259" key="5">
    <source>
        <dbReference type="Pfam" id="PF01246"/>
    </source>
</evidence>
<accession>K8EZG7</accession>
<dbReference type="AlphaFoldDB" id="K8EZG7"/>
<dbReference type="eggNOG" id="KOG1722">
    <property type="taxonomic scope" value="Eukaryota"/>
</dbReference>
<gene>
    <name evidence="6" type="ORF">Bathy08g00270</name>
</gene>
<protein>
    <recommendedName>
        <fullName evidence="5">Large ribosomal subunit protein eL24-related N-terminal domain-containing protein</fullName>
    </recommendedName>
</protein>
<dbReference type="GO" id="GO:0003735">
    <property type="term" value="F:structural constituent of ribosome"/>
    <property type="evidence" value="ECO:0007669"/>
    <property type="project" value="InterPro"/>
</dbReference>
<proteinExistence type="inferred from homology"/>
<dbReference type="PANTHER" id="PTHR10792">
    <property type="entry name" value="60S RIBOSOMAL PROTEIN L24"/>
    <property type="match status" value="1"/>
</dbReference>
<keyword evidence="7" id="KW-1185">Reference proteome</keyword>
<dbReference type="GO" id="GO:0022625">
    <property type="term" value="C:cytosolic large ribosomal subunit"/>
    <property type="evidence" value="ECO:0007669"/>
    <property type="project" value="TreeGrafter"/>
</dbReference>
<dbReference type="InterPro" id="IPR056366">
    <property type="entry name" value="Ribosomal_eL24"/>
</dbReference>
<keyword evidence="2" id="KW-0689">Ribosomal protein</keyword>
<dbReference type="EMBL" id="FO082271">
    <property type="protein sequence ID" value="CCO17880.1"/>
    <property type="molecule type" value="Genomic_DNA"/>
</dbReference>
<dbReference type="GeneID" id="19014006"/>
<dbReference type="Proteomes" id="UP000198341">
    <property type="component" value="Chromosome 8"/>
</dbReference>
<dbReference type="Gene3D" id="6.10.250.1270">
    <property type="match status" value="1"/>
</dbReference>
<dbReference type="Pfam" id="PF01246">
    <property type="entry name" value="Ribosomal_L24e"/>
    <property type="match status" value="1"/>
</dbReference>
<organism evidence="6 7">
    <name type="scientific">Bathycoccus prasinos</name>
    <dbReference type="NCBI Taxonomy" id="41875"/>
    <lineage>
        <taxon>Eukaryota</taxon>
        <taxon>Viridiplantae</taxon>
        <taxon>Chlorophyta</taxon>
        <taxon>Mamiellophyceae</taxon>
        <taxon>Mamiellales</taxon>
        <taxon>Bathycoccaceae</taxon>
        <taxon>Bathycoccus</taxon>
    </lineage>
</organism>
<dbReference type="KEGG" id="bpg:Bathy08g00270"/>
<evidence type="ECO:0000256" key="4">
    <source>
        <dbReference type="SAM" id="MobiDB-lite"/>
    </source>
</evidence>
<feature type="compositionally biased region" description="Basic residues" evidence="4">
    <location>
        <begin position="50"/>
        <end position="61"/>
    </location>
</feature>
<feature type="region of interest" description="Disordered" evidence="4">
    <location>
        <begin position="43"/>
        <end position="62"/>
    </location>
</feature>
<evidence type="ECO:0000256" key="2">
    <source>
        <dbReference type="ARBA" id="ARBA00022980"/>
    </source>
</evidence>
<evidence type="ECO:0000256" key="1">
    <source>
        <dbReference type="ARBA" id="ARBA00005647"/>
    </source>
</evidence>
<keyword evidence="3" id="KW-0687">Ribonucleoprotein</keyword>
<dbReference type="GO" id="GO:0002181">
    <property type="term" value="P:cytoplasmic translation"/>
    <property type="evidence" value="ECO:0007669"/>
    <property type="project" value="TreeGrafter"/>
</dbReference>
<evidence type="ECO:0000313" key="7">
    <source>
        <dbReference type="Proteomes" id="UP000198341"/>
    </source>
</evidence>